<dbReference type="InParanoid" id="W4JWG0"/>
<dbReference type="Proteomes" id="UP000030671">
    <property type="component" value="Unassembled WGS sequence"/>
</dbReference>
<evidence type="ECO:0000313" key="2">
    <source>
        <dbReference type="Proteomes" id="UP000030671"/>
    </source>
</evidence>
<gene>
    <name evidence="1" type="ORF">HETIRDRAFT_163875</name>
</gene>
<evidence type="ECO:0000313" key="1">
    <source>
        <dbReference type="EMBL" id="ETW77903.1"/>
    </source>
</evidence>
<dbReference type="KEGG" id="hir:HETIRDRAFT_163875"/>
<organism evidence="1 2">
    <name type="scientific">Heterobasidion irregulare (strain TC 32-1)</name>
    <dbReference type="NCBI Taxonomy" id="747525"/>
    <lineage>
        <taxon>Eukaryota</taxon>
        <taxon>Fungi</taxon>
        <taxon>Dikarya</taxon>
        <taxon>Basidiomycota</taxon>
        <taxon>Agaricomycotina</taxon>
        <taxon>Agaricomycetes</taxon>
        <taxon>Russulales</taxon>
        <taxon>Bondarzewiaceae</taxon>
        <taxon>Heterobasidion</taxon>
        <taxon>Heterobasidion annosum species complex</taxon>
    </lineage>
</organism>
<keyword evidence="2" id="KW-1185">Reference proteome</keyword>
<dbReference type="HOGENOM" id="CLU_2758089_0_0_1"/>
<reference evidence="1 2" key="1">
    <citation type="journal article" date="2012" name="New Phytol.">
        <title>Insight into trade-off between wood decay and parasitism from the genome of a fungal forest pathogen.</title>
        <authorList>
            <person name="Olson A."/>
            <person name="Aerts A."/>
            <person name="Asiegbu F."/>
            <person name="Belbahri L."/>
            <person name="Bouzid O."/>
            <person name="Broberg A."/>
            <person name="Canback B."/>
            <person name="Coutinho P.M."/>
            <person name="Cullen D."/>
            <person name="Dalman K."/>
            <person name="Deflorio G."/>
            <person name="van Diepen L.T."/>
            <person name="Dunand C."/>
            <person name="Duplessis S."/>
            <person name="Durling M."/>
            <person name="Gonthier P."/>
            <person name="Grimwood J."/>
            <person name="Fossdal C.G."/>
            <person name="Hansson D."/>
            <person name="Henrissat B."/>
            <person name="Hietala A."/>
            <person name="Himmelstrand K."/>
            <person name="Hoffmeister D."/>
            <person name="Hogberg N."/>
            <person name="James T.Y."/>
            <person name="Karlsson M."/>
            <person name="Kohler A."/>
            <person name="Kues U."/>
            <person name="Lee Y.H."/>
            <person name="Lin Y.C."/>
            <person name="Lind M."/>
            <person name="Lindquist E."/>
            <person name="Lombard V."/>
            <person name="Lucas S."/>
            <person name="Lunden K."/>
            <person name="Morin E."/>
            <person name="Murat C."/>
            <person name="Park J."/>
            <person name="Raffaello T."/>
            <person name="Rouze P."/>
            <person name="Salamov A."/>
            <person name="Schmutz J."/>
            <person name="Solheim H."/>
            <person name="Stahlberg J."/>
            <person name="Velez H."/>
            <person name="de Vries R.P."/>
            <person name="Wiebenga A."/>
            <person name="Woodward S."/>
            <person name="Yakovlev I."/>
            <person name="Garbelotto M."/>
            <person name="Martin F."/>
            <person name="Grigoriev I.V."/>
            <person name="Stenlid J."/>
        </authorList>
    </citation>
    <scope>NUCLEOTIDE SEQUENCE [LARGE SCALE GENOMIC DNA]</scope>
    <source>
        <strain evidence="1 2">TC 32-1</strain>
    </source>
</reference>
<name>W4JWG0_HETIT</name>
<proteinExistence type="predicted"/>
<dbReference type="AlphaFoldDB" id="W4JWG0"/>
<accession>W4JWG0</accession>
<protein>
    <submittedName>
        <fullName evidence="1">Uncharacterized protein</fullName>
    </submittedName>
</protein>
<dbReference type="GeneID" id="20667875"/>
<sequence length="70" mass="7579">MLHSSETSTASVSPSENASSELVADISTMTLANSSALIKPDVLVTLHRYPRNINPTSSSETTCFPVRWEL</sequence>
<dbReference type="RefSeq" id="XP_009549919.1">
    <property type="nucleotide sequence ID" value="XM_009551624.1"/>
</dbReference>
<dbReference type="EMBL" id="KI925462">
    <property type="protein sequence ID" value="ETW77903.1"/>
    <property type="molecule type" value="Genomic_DNA"/>
</dbReference>